<evidence type="ECO:0000313" key="1">
    <source>
        <dbReference type="EMBL" id="EXF82802.1"/>
    </source>
</evidence>
<dbReference type="KEGG" id="cfj:CFIO01_09013"/>
<accession>A0A010QRP4</accession>
<dbReference type="eggNOG" id="ENOG502S6YK">
    <property type="taxonomic scope" value="Eukaryota"/>
</dbReference>
<dbReference type="OrthoDB" id="2100988at2759"/>
<dbReference type="Proteomes" id="UP000020467">
    <property type="component" value="Unassembled WGS sequence"/>
</dbReference>
<proteinExistence type="predicted"/>
<dbReference type="AlphaFoldDB" id="A0A010QRP4"/>
<reference evidence="1 2" key="1">
    <citation type="submission" date="2014-02" db="EMBL/GenBank/DDBJ databases">
        <title>The genome sequence of Colletotrichum fioriniae PJ7.</title>
        <authorList>
            <person name="Baroncelli R."/>
            <person name="Thon M.R."/>
        </authorList>
    </citation>
    <scope>NUCLEOTIDE SEQUENCE [LARGE SCALE GENOMIC DNA]</scope>
    <source>
        <strain evidence="1 2">PJ7</strain>
    </source>
</reference>
<sequence length="175" mass="19841">MLGGPVHEPCEKVTRAGAEYPLLRSSGWLWVPLFGRNGWQHFTIRDVQGQKLQYRVEAGKRLPSPHYPTPHIENTVKMGGGPKVPYPKHVWSPAGGWYAQPANWKRNTAVIGAVMAGVVAVIWKISAEKEVRYVMPQEGRFFPSRYWSKQLIEYDREQAARKAKDTTQAEAIQNS</sequence>
<dbReference type="STRING" id="1445577.A0A010QRP4"/>
<organism evidence="1 2">
    <name type="scientific">Colletotrichum fioriniae PJ7</name>
    <dbReference type="NCBI Taxonomy" id="1445577"/>
    <lineage>
        <taxon>Eukaryota</taxon>
        <taxon>Fungi</taxon>
        <taxon>Dikarya</taxon>
        <taxon>Ascomycota</taxon>
        <taxon>Pezizomycotina</taxon>
        <taxon>Sordariomycetes</taxon>
        <taxon>Hypocreomycetidae</taxon>
        <taxon>Glomerellales</taxon>
        <taxon>Glomerellaceae</taxon>
        <taxon>Colletotrichum</taxon>
        <taxon>Colletotrichum acutatum species complex</taxon>
    </lineage>
</organism>
<dbReference type="HOGENOM" id="CLU_1532416_0_0_1"/>
<comment type="caution">
    <text evidence="1">The sequence shown here is derived from an EMBL/GenBank/DDBJ whole genome shotgun (WGS) entry which is preliminary data.</text>
</comment>
<evidence type="ECO:0000313" key="2">
    <source>
        <dbReference type="Proteomes" id="UP000020467"/>
    </source>
</evidence>
<dbReference type="EMBL" id="JARH01000272">
    <property type="protein sequence ID" value="EXF82802.1"/>
    <property type="molecule type" value="Genomic_DNA"/>
</dbReference>
<gene>
    <name evidence="1" type="ORF">CFIO01_09013</name>
</gene>
<dbReference type="PANTHER" id="PTHR34286">
    <property type="entry name" value="TRANSMEMBRANE PROTEIN"/>
    <property type="match status" value="1"/>
</dbReference>
<keyword evidence="2" id="KW-1185">Reference proteome</keyword>
<protein>
    <submittedName>
        <fullName evidence="1">Uncharacterized protein</fullName>
    </submittedName>
</protein>
<name>A0A010QRP4_9PEZI</name>
<dbReference type="PANTHER" id="PTHR34286:SF1">
    <property type="entry name" value="TRANSMEMBRANE PROTEIN"/>
    <property type="match status" value="1"/>
</dbReference>